<dbReference type="AlphaFoldDB" id="A0A8D8KJE3"/>
<evidence type="ECO:0000313" key="1">
    <source>
        <dbReference type="EMBL" id="CAG6588722.1"/>
    </source>
</evidence>
<accession>A0A8D8KJE3</accession>
<proteinExistence type="predicted"/>
<dbReference type="EMBL" id="HBUE01215517">
    <property type="protein sequence ID" value="CAG6536723.1"/>
    <property type="molecule type" value="Transcribed_RNA"/>
</dbReference>
<organism evidence="1">
    <name type="scientific">Culex pipiens</name>
    <name type="common">House mosquito</name>
    <dbReference type="NCBI Taxonomy" id="7175"/>
    <lineage>
        <taxon>Eukaryota</taxon>
        <taxon>Metazoa</taxon>
        <taxon>Ecdysozoa</taxon>
        <taxon>Arthropoda</taxon>
        <taxon>Hexapoda</taxon>
        <taxon>Insecta</taxon>
        <taxon>Pterygota</taxon>
        <taxon>Neoptera</taxon>
        <taxon>Endopterygota</taxon>
        <taxon>Diptera</taxon>
        <taxon>Nematocera</taxon>
        <taxon>Culicoidea</taxon>
        <taxon>Culicidae</taxon>
        <taxon>Culicinae</taxon>
        <taxon>Culicini</taxon>
        <taxon>Culex</taxon>
        <taxon>Culex</taxon>
    </lineage>
</organism>
<dbReference type="EMBL" id="HBUE01322075">
    <property type="protein sequence ID" value="CAG6588722.1"/>
    <property type="molecule type" value="Transcribed_RNA"/>
</dbReference>
<name>A0A8D8KJE3_CULPI</name>
<reference evidence="1" key="1">
    <citation type="submission" date="2021-05" db="EMBL/GenBank/DDBJ databases">
        <authorList>
            <person name="Alioto T."/>
            <person name="Alioto T."/>
            <person name="Gomez Garrido J."/>
        </authorList>
    </citation>
    <scope>NUCLEOTIDE SEQUENCE</scope>
</reference>
<dbReference type="EMBL" id="HBUE01215522">
    <property type="protein sequence ID" value="CAG6536725.1"/>
    <property type="molecule type" value="Transcribed_RNA"/>
</dbReference>
<protein>
    <submittedName>
        <fullName evidence="1">(northern house mosquito) hypothetical protein</fullName>
    </submittedName>
</protein>
<dbReference type="EMBL" id="HBUE01322080">
    <property type="protein sequence ID" value="CAG6588724.1"/>
    <property type="molecule type" value="Transcribed_RNA"/>
</dbReference>
<sequence>MILLVDVLQEVRPVRPLNELPSLERFLFRKSAHINQPLESLRLPERSPQLLSEIRTWKCFRNTSRIIVTVRSAFSALSMPSSPSSSIMSRLVSTTQLTTTWFSRRTSFTCGK</sequence>